<dbReference type="AlphaFoldDB" id="A0A1Y6IYX0"/>
<dbReference type="EMBL" id="JAWRCO010000001">
    <property type="protein sequence ID" value="MDW6002669.1"/>
    <property type="molecule type" value="Genomic_DNA"/>
</dbReference>
<keyword evidence="3" id="KW-0456">Lyase</keyword>
<dbReference type="PROSITE" id="PS50853">
    <property type="entry name" value="FN3"/>
    <property type="match status" value="1"/>
</dbReference>
<dbReference type="Proteomes" id="UP001283366">
    <property type="component" value="Unassembled WGS sequence"/>
</dbReference>
<evidence type="ECO:0000313" key="6">
    <source>
        <dbReference type="Proteomes" id="UP001283366"/>
    </source>
</evidence>
<proteinExistence type="predicted"/>
<dbReference type="Gene3D" id="2.60.120.200">
    <property type="match status" value="1"/>
</dbReference>
<evidence type="ECO:0000313" key="3">
    <source>
        <dbReference type="EMBL" id="MDW6002669.1"/>
    </source>
</evidence>
<evidence type="ECO:0000256" key="1">
    <source>
        <dbReference type="SAM" id="SignalP"/>
    </source>
</evidence>
<feature type="chain" id="PRO_5013323279" evidence="1">
    <location>
        <begin position="23"/>
        <end position="372"/>
    </location>
</feature>
<protein>
    <submittedName>
        <fullName evidence="3">Heparin lyase I family protein</fullName>
    </submittedName>
</protein>
<gene>
    <name evidence="3" type="ORF">SBX37_07340</name>
    <name evidence="4" type="ORF">VIM7927_04170</name>
</gene>
<dbReference type="InterPro" id="IPR013783">
    <property type="entry name" value="Ig-like_fold"/>
</dbReference>
<dbReference type="CDD" id="cd00063">
    <property type="entry name" value="FN3"/>
    <property type="match status" value="1"/>
</dbReference>
<evidence type="ECO:0000259" key="2">
    <source>
        <dbReference type="PROSITE" id="PS50853"/>
    </source>
</evidence>
<accession>A0A1Y6IYX0</accession>
<dbReference type="InterPro" id="IPR003961">
    <property type="entry name" value="FN3_dom"/>
</dbReference>
<dbReference type="EMBL" id="FXXI01000013">
    <property type="protein sequence ID" value="SMS02828.1"/>
    <property type="molecule type" value="Genomic_DNA"/>
</dbReference>
<dbReference type="InterPro" id="IPR036116">
    <property type="entry name" value="FN3_sf"/>
</dbReference>
<name>A0A1Y6IYX0_9VIBR</name>
<dbReference type="Gene3D" id="2.60.40.10">
    <property type="entry name" value="Immunoglobulins"/>
    <property type="match status" value="1"/>
</dbReference>
<feature type="domain" description="Fibronectin type-III" evidence="2">
    <location>
        <begin position="276"/>
        <end position="372"/>
    </location>
</feature>
<evidence type="ECO:0000313" key="5">
    <source>
        <dbReference type="Proteomes" id="UP000196125"/>
    </source>
</evidence>
<organism evidence="4 5">
    <name type="scientific">Vibrio mangrovi</name>
    <dbReference type="NCBI Taxonomy" id="474394"/>
    <lineage>
        <taxon>Bacteria</taxon>
        <taxon>Pseudomonadati</taxon>
        <taxon>Pseudomonadota</taxon>
        <taxon>Gammaproteobacteria</taxon>
        <taxon>Vibrionales</taxon>
        <taxon>Vibrionaceae</taxon>
        <taxon>Vibrio</taxon>
    </lineage>
</organism>
<keyword evidence="1" id="KW-0732">Signal</keyword>
<feature type="signal peptide" evidence="1">
    <location>
        <begin position="1"/>
        <end position="22"/>
    </location>
</feature>
<keyword evidence="6" id="KW-1185">Reference proteome</keyword>
<dbReference type="Proteomes" id="UP000196125">
    <property type="component" value="Unassembled WGS sequence"/>
</dbReference>
<evidence type="ECO:0000313" key="4">
    <source>
        <dbReference type="EMBL" id="SMS02828.1"/>
    </source>
</evidence>
<dbReference type="GO" id="GO:0016829">
    <property type="term" value="F:lyase activity"/>
    <property type="evidence" value="ECO:0007669"/>
    <property type="project" value="UniProtKB-KW"/>
</dbReference>
<dbReference type="SUPFAM" id="SSF49265">
    <property type="entry name" value="Fibronectin type III"/>
    <property type="match status" value="1"/>
</dbReference>
<sequence>MKSYSLIIKTLILLLFTSEANAWTEVRDFNFGKSGDIAINPTSGFNDLAGASKIVRQDDGKPTLEGQSAVDIHVRKGETGYGSWGGDMYFPEYIHKGEELWLQFYLYIPADYEIGTPTGYLKFIRLRNVMRSPGKPPKVTGHFDLLFQNQGSRGTFAMLKEGESNVLRIGDSVSQPIPRDEWVKFELYIRLDNVPESQGGTGVVRFWMNDELVGERNDIITLGTYDLKTKEVYEDAYFTRVLFFTYWNRTAPKTQSLYMDHVYMTNDTTQVRNFDENGNPFLGEILNPALTISWDAPVTRTDGSAMNPDEIGGYELRYKAKTATEYTYIQIKDTSTSQYQIADIDDPSEYVFEVAAYDTQGIYSRFVSASVN</sequence>
<reference evidence="3 6" key="2">
    <citation type="submission" date="2023-11" db="EMBL/GenBank/DDBJ databases">
        <title>Plant-associative lifestyle of Vibrio porteresiae and its evolutionary dynamics.</title>
        <authorList>
            <person name="Rameshkumar N."/>
            <person name="Kirti K."/>
        </authorList>
    </citation>
    <scope>NUCLEOTIDE SEQUENCE [LARGE SCALE GENOMIC DNA]</scope>
    <source>
        <strain evidence="3 6">MSSRF38</strain>
    </source>
</reference>
<reference evidence="4 5" key="1">
    <citation type="submission" date="2017-05" db="EMBL/GenBank/DDBJ databases">
        <authorList>
            <person name="Song R."/>
            <person name="Chenine A.L."/>
            <person name="Ruprecht R.M."/>
        </authorList>
    </citation>
    <scope>NUCLEOTIDE SEQUENCE [LARGE SCALE GENOMIC DNA]</scope>
    <source>
        <strain evidence="4 5">CECT 7927</strain>
    </source>
</reference>
<dbReference type="RefSeq" id="WP_087482833.1">
    <property type="nucleotide sequence ID" value="NZ_AP024883.1"/>
</dbReference>
<dbReference type="OrthoDB" id="6371755at2"/>